<feature type="transmembrane region" description="Helical" evidence="1">
    <location>
        <begin position="101"/>
        <end position="121"/>
    </location>
</feature>
<protein>
    <submittedName>
        <fullName evidence="2">Sulfotransferase family protein</fullName>
    </submittedName>
</protein>
<gene>
    <name evidence="2" type="ORF">SAMN04490244_11290</name>
</gene>
<sequence length="495" mass="54209">MTVLALLLGLVAFVAVLHVLRAQQLAGNAVRTAQSAIGTIADPELGDDEKEARVRRASLSLLGSFAAIAGTGIAACGAAALMVWGGAALDLYDLGAAMDTALGWPFILGSCVVAVALWLVLSRRTRAAETGDREEVPYDPLDKALHNYAFASPDRQRRLGEVETRLYRRRIDTDAAARPVFITSLPRAGTTILLETLSGAPDFASATYRHMPFTLAPLLWGGFSRVFRKSGTRAERAHGDGIDVGIDSPEAFEEMLWMTFWPGHYAGCTIQPWSADERDEAFESFFRTHMAKIVASRPGATRYVSKNNANIARLPLLHTLFPDATLLIPVRDPWSQTESLLRQHRRFADLHAREPFARQYMQGIGHFEFGEALKPIAFPGGPHDQSGADTPEFWLRYWVDAYEHVLATAPPNAVFVDHDALCRAPDRHLALLADKLGMDDSRPLTGMAGTLRAPRPVPEPSDVPATLMTRADDVYAELRRRAIGHTPVLKDATAS</sequence>
<dbReference type="SUPFAM" id="SSF52540">
    <property type="entry name" value="P-loop containing nucleoside triphosphate hydrolases"/>
    <property type="match status" value="1"/>
</dbReference>
<organism evidence="2 3">
    <name type="scientific">Tranquillimonas rosea</name>
    <dbReference type="NCBI Taxonomy" id="641238"/>
    <lineage>
        <taxon>Bacteria</taxon>
        <taxon>Pseudomonadati</taxon>
        <taxon>Pseudomonadota</taxon>
        <taxon>Alphaproteobacteria</taxon>
        <taxon>Rhodobacterales</taxon>
        <taxon>Roseobacteraceae</taxon>
        <taxon>Tranquillimonas</taxon>
    </lineage>
</organism>
<reference evidence="2 3" key="1">
    <citation type="submission" date="2016-10" db="EMBL/GenBank/DDBJ databases">
        <authorList>
            <person name="de Groot N.N."/>
        </authorList>
    </citation>
    <scope>NUCLEOTIDE SEQUENCE [LARGE SCALE GENOMIC DNA]</scope>
    <source>
        <strain evidence="2 3">DSM 23042</strain>
    </source>
</reference>
<keyword evidence="1" id="KW-1133">Transmembrane helix</keyword>
<proteinExistence type="predicted"/>
<dbReference type="Gene3D" id="3.40.50.300">
    <property type="entry name" value="P-loop containing nucleotide triphosphate hydrolases"/>
    <property type="match status" value="1"/>
</dbReference>
<dbReference type="OrthoDB" id="9777890at2"/>
<dbReference type="EMBL" id="FOGU01000012">
    <property type="protein sequence ID" value="SES36303.1"/>
    <property type="molecule type" value="Genomic_DNA"/>
</dbReference>
<evidence type="ECO:0000256" key="1">
    <source>
        <dbReference type="SAM" id="Phobius"/>
    </source>
</evidence>
<dbReference type="Pfam" id="PF13469">
    <property type="entry name" value="Sulfotransfer_3"/>
    <property type="match status" value="1"/>
</dbReference>
<dbReference type="AlphaFoldDB" id="A0A1H9WSD7"/>
<dbReference type="GO" id="GO:0016740">
    <property type="term" value="F:transferase activity"/>
    <property type="evidence" value="ECO:0007669"/>
    <property type="project" value="UniProtKB-KW"/>
</dbReference>
<dbReference type="RefSeq" id="WP_092695902.1">
    <property type="nucleotide sequence ID" value="NZ_CBDDGO010000004.1"/>
</dbReference>
<keyword evidence="3" id="KW-1185">Reference proteome</keyword>
<evidence type="ECO:0000313" key="3">
    <source>
        <dbReference type="Proteomes" id="UP000198885"/>
    </source>
</evidence>
<keyword evidence="2" id="KW-0808">Transferase</keyword>
<dbReference type="InterPro" id="IPR027417">
    <property type="entry name" value="P-loop_NTPase"/>
</dbReference>
<dbReference type="Proteomes" id="UP000198885">
    <property type="component" value="Unassembled WGS sequence"/>
</dbReference>
<keyword evidence="1" id="KW-0472">Membrane</keyword>
<accession>A0A1H9WSD7</accession>
<feature type="transmembrane region" description="Helical" evidence="1">
    <location>
        <begin position="59"/>
        <end position="89"/>
    </location>
</feature>
<dbReference type="STRING" id="641238.SAMN04490244_11290"/>
<keyword evidence="1" id="KW-0812">Transmembrane</keyword>
<name>A0A1H9WSD7_9RHOB</name>
<evidence type="ECO:0000313" key="2">
    <source>
        <dbReference type="EMBL" id="SES36303.1"/>
    </source>
</evidence>